<evidence type="ECO:0000313" key="5">
    <source>
        <dbReference type="Proteomes" id="UP000645676"/>
    </source>
</evidence>
<dbReference type="Gene3D" id="3.40.630.30">
    <property type="match status" value="1"/>
</dbReference>
<dbReference type="SMR" id="A0A832WKM9"/>
<dbReference type="OMA" id="EQHPSMR"/>
<gene>
    <name evidence="4" type="primary">rimI</name>
    <name evidence="4" type="ORF">HA335_01075</name>
</gene>
<dbReference type="Proteomes" id="UP000645676">
    <property type="component" value="Unassembled WGS sequence"/>
</dbReference>
<dbReference type="GeneID" id="1452438"/>
<dbReference type="PROSITE" id="PS51186">
    <property type="entry name" value="GNAT"/>
    <property type="match status" value="1"/>
</dbReference>
<dbReference type="PANTHER" id="PTHR23091:SF4">
    <property type="entry name" value="N-TERMINAL AMINO-ACID N(ALPHA)-ACETYLTRANSFERASE NATA"/>
    <property type="match status" value="1"/>
</dbReference>
<evidence type="ECO:0000313" key="4">
    <source>
        <dbReference type="EMBL" id="HII59166.1"/>
    </source>
</evidence>
<dbReference type="InterPro" id="IPR016181">
    <property type="entry name" value="Acyl_CoA_acyltransferase"/>
</dbReference>
<keyword evidence="1 4" id="KW-0808">Transferase</keyword>
<evidence type="ECO:0000256" key="2">
    <source>
        <dbReference type="ARBA" id="ARBA00023315"/>
    </source>
</evidence>
<name>A0A832WKM9_9EURY</name>
<keyword evidence="4" id="KW-0689">Ribosomal protein</keyword>
<dbReference type="Pfam" id="PF00583">
    <property type="entry name" value="Acetyltransf_1"/>
    <property type="match status" value="1"/>
</dbReference>
<dbReference type="AlphaFoldDB" id="A0A832WKM9"/>
<dbReference type="InterPro" id="IPR045047">
    <property type="entry name" value="Ard1-like"/>
</dbReference>
<dbReference type="CDD" id="cd04301">
    <property type="entry name" value="NAT_SF"/>
    <property type="match status" value="1"/>
</dbReference>
<keyword evidence="2" id="KW-0012">Acyltransferase</keyword>
<protein>
    <submittedName>
        <fullName evidence="4">Ribosomal protein S18-alanine N-acetyltransferase</fullName>
    </submittedName>
</protein>
<organism evidence="4 5">
    <name type="scientific">Methanocaldococcus jannaschii</name>
    <dbReference type="NCBI Taxonomy" id="2190"/>
    <lineage>
        <taxon>Archaea</taxon>
        <taxon>Methanobacteriati</taxon>
        <taxon>Methanobacteriota</taxon>
        <taxon>Methanomada group</taxon>
        <taxon>Methanococci</taxon>
        <taxon>Methanococcales</taxon>
        <taxon>Methanocaldococcaceae</taxon>
        <taxon>Methanocaldococcus</taxon>
    </lineage>
</organism>
<dbReference type="GO" id="GO:0005840">
    <property type="term" value="C:ribosome"/>
    <property type="evidence" value="ECO:0007669"/>
    <property type="project" value="UniProtKB-KW"/>
</dbReference>
<dbReference type="PANTHER" id="PTHR23091">
    <property type="entry name" value="N-TERMINAL ACETYLTRANSFERASE"/>
    <property type="match status" value="1"/>
</dbReference>
<dbReference type="GO" id="GO:0031415">
    <property type="term" value="C:NatA complex"/>
    <property type="evidence" value="ECO:0007669"/>
    <property type="project" value="InterPro"/>
</dbReference>
<dbReference type="GO" id="GO:0004596">
    <property type="term" value="F:protein-N-terminal amino-acid acetyltransferase activity"/>
    <property type="evidence" value="ECO:0007669"/>
    <property type="project" value="InterPro"/>
</dbReference>
<reference evidence="4" key="1">
    <citation type="journal article" date="2020" name="bioRxiv">
        <title>A rank-normalized archaeal taxonomy based on genome phylogeny resolves widespread incomplete and uneven classifications.</title>
        <authorList>
            <person name="Rinke C."/>
            <person name="Chuvochina M."/>
            <person name="Mussig A.J."/>
            <person name="Chaumeil P.-A."/>
            <person name="Waite D.W."/>
            <person name="Whitman W.B."/>
            <person name="Parks D.H."/>
            <person name="Hugenholtz P."/>
        </authorList>
    </citation>
    <scope>NUCLEOTIDE SEQUENCE</scope>
    <source>
        <strain evidence="4">UBA8849</strain>
    </source>
</reference>
<evidence type="ECO:0000259" key="3">
    <source>
        <dbReference type="PROSITE" id="PS51186"/>
    </source>
</evidence>
<accession>A0A832WKM9</accession>
<sequence>MIIRKFSSKDLDAVEEIEREAFKTPYPTSLILGFWSMYPNCFYVAEIDGRVVGYILGSMDWGNGHIISLAVKKECRGLGIGTALLKTLENYYFNIANCNYIVLEVRVSNVLARRFYYRMGYRDRKLLPKYYEDGEDAILMIKKKPNAKGPLIITLW</sequence>
<keyword evidence="4" id="KW-0687">Ribonucleoprotein</keyword>
<dbReference type="InterPro" id="IPR000182">
    <property type="entry name" value="GNAT_dom"/>
</dbReference>
<feature type="domain" description="N-acetyltransferase" evidence="3">
    <location>
        <begin position="1"/>
        <end position="145"/>
    </location>
</feature>
<dbReference type="EMBL" id="DUJR01000005">
    <property type="protein sequence ID" value="HII59166.1"/>
    <property type="molecule type" value="Genomic_DNA"/>
</dbReference>
<dbReference type="NCBIfam" id="TIGR01575">
    <property type="entry name" value="rimI"/>
    <property type="match status" value="1"/>
</dbReference>
<dbReference type="RefSeq" id="WP_010871054.1">
    <property type="nucleotide sequence ID" value="NC_000909.1"/>
</dbReference>
<comment type="caution">
    <text evidence="4">The sequence shown here is derived from an EMBL/GenBank/DDBJ whole genome shotgun (WGS) entry which is preliminary data.</text>
</comment>
<dbReference type="SUPFAM" id="SSF55729">
    <property type="entry name" value="Acyl-CoA N-acyltransferases (Nat)"/>
    <property type="match status" value="1"/>
</dbReference>
<dbReference type="InterPro" id="IPR006464">
    <property type="entry name" value="AcTrfase_RimI/Ard1"/>
</dbReference>
<evidence type="ECO:0000256" key="1">
    <source>
        <dbReference type="ARBA" id="ARBA00022679"/>
    </source>
</evidence>
<proteinExistence type="predicted"/>